<proteinExistence type="predicted"/>
<dbReference type="EMBL" id="JBBLZC010000038">
    <property type="protein sequence ID" value="MEK0085925.1"/>
    <property type="molecule type" value="Genomic_DNA"/>
</dbReference>
<dbReference type="RefSeq" id="WP_418161772.1">
    <property type="nucleotide sequence ID" value="NZ_JBBLZC010000038.1"/>
</dbReference>
<evidence type="ECO:0000313" key="4">
    <source>
        <dbReference type="Proteomes" id="UP001375743"/>
    </source>
</evidence>
<dbReference type="Proteomes" id="UP001375743">
    <property type="component" value="Unassembled WGS sequence"/>
</dbReference>
<accession>A0ABU8XXI2</accession>
<dbReference type="Gene3D" id="3.50.50.60">
    <property type="entry name" value="FAD/NAD(P)-binding domain"/>
    <property type="match status" value="2"/>
</dbReference>
<dbReference type="SUPFAM" id="SSF52799">
    <property type="entry name" value="(Phosphotyrosine protein) phosphatases II"/>
    <property type="match status" value="1"/>
</dbReference>
<dbReference type="InterPro" id="IPR029021">
    <property type="entry name" value="Prot-tyrosine_phosphatase-like"/>
</dbReference>
<evidence type="ECO:0000313" key="3">
    <source>
        <dbReference type="EMBL" id="MEK0085925.1"/>
    </source>
</evidence>
<gene>
    <name evidence="3" type="ORF">U1T56_22445</name>
</gene>
<dbReference type="GO" id="GO:0016740">
    <property type="term" value="F:transferase activity"/>
    <property type="evidence" value="ECO:0007669"/>
    <property type="project" value="UniProtKB-KW"/>
</dbReference>
<dbReference type="CDD" id="cd14503">
    <property type="entry name" value="PTP-bact"/>
    <property type="match status" value="1"/>
</dbReference>
<dbReference type="InterPro" id="IPR015904">
    <property type="entry name" value="Sulphide_quinone_reductase"/>
</dbReference>
<evidence type="ECO:0000259" key="2">
    <source>
        <dbReference type="Pfam" id="PF07992"/>
    </source>
</evidence>
<dbReference type="NCBIfam" id="TIGR01244">
    <property type="entry name" value="TIGR01244 family sulfur transferase"/>
    <property type="match status" value="1"/>
</dbReference>
<dbReference type="Gene3D" id="3.90.190.10">
    <property type="entry name" value="Protein tyrosine phosphatase superfamily"/>
    <property type="match status" value="1"/>
</dbReference>
<reference evidence="3 4" key="1">
    <citation type="submission" date="2024-01" db="EMBL/GenBank/DDBJ databases">
        <title>Multi-omics insights into the function and evolution of sodium benzoate biodegradation pathways in Benzoatithermus flavus gen. nov., sp. nov. from hot spring.</title>
        <authorList>
            <person name="Hu C.-J."/>
            <person name="Li W.-J."/>
        </authorList>
    </citation>
    <scope>NUCLEOTIDE SEQUENCE [LARGE SCALE GENOMIC DNA]</scope>
    <source>
        <strain evidence="3 4">SYSU G07066</strain>
    </source>
</reference>
<name>A0ABU8XXI2_9PROT</name>
<evidence type="ECO:0000259" key="1">
    <source>
        <dbReference type="Pfam" id="PF04273"/>
    </source>
</evidence>
<dbReference type="InterPro" id="IPR036188">
    <property type="entry name" value="FAD/NAD-bd_sf"/>
</dbReference>
<keyword evidence="4" id="KW-1185">Reference proteome</keyword>
<dbReference type="Pfam" id="PF07992">
    <property type="entry name" value="Pyr_redox_2"/>
    <property type="match status" value="1"/>
</dbReference>
<dbReference type="SUPFAM" id="SSF51905">
    <property type="entry name" value="FAD/NAD(P)-binding domain"/>
    <property type="match status" value="2"/>
</dbReference>
<protein>
    <submittedName>
        <fullName evidence="3">TIGR01244 family sulfur transferase</fullName>
    </submittedName>
</protein>
<keyword evidence="3" id="KW-0808">Transferase</keyword>
<comment type="caution">
    <text evidence="3">The sequence shown here is derived from an EMBL/GenBank/DDBJ whole genome shotgun (WGS) entry which is preliminary data.</text>
</comment>
<dbReference type="InterPro" id="IPR005939">
    <property type="entry name" value="BLH_phosphatase-like"/>
</dbReference>
<feature type="domain" description="FAD/NAD(P)-binding" evidence="2">
    <location>
        <begin position="161"/>
        <end position="281"/>
    </location>
</feature>
<dbReference type="InterPro" id="IPR023753">
    <property type="entry name" value="FAD/NAD-binding_dom"/>
</dbReference>
<feature type="domain" description="Beta-lactamase hydrolase-like protein phosphatase-like" evidence="1">
    <location>
        <begin position="3"/>
        <end position="109"/>
    </location>
</feature>
<dbReference type="PANTHER" id="PTHR10632">
    <property type="entry name" value="SULFIDE:QUINONE OXIDOREDUCTASE"/>
    <property type="match status" value="1"/>
</dbReference>
<organism evidence="3 4">
    <name type="scientific">Benzoatithermus flavus</name>
    <dbReference type="NCBI Taxonomy" id="3108223"/>
    <lineage>
        <taxon>Bacteria</taxon>
        <taxon>Pseudomonadati</taxon>
        <taxon>Pseudomonadota</taxon>
        <taxon>Alphaproteobacteria</taxon>
        <taxon>Geminicoccales</taxon>
        <taxon>Geminicoccaceae</taxon>
        <taxon>Benzoatithermus</taxon>
    </lineage>
</organism>
<dbReference type="PANTHER" id="PTHR10632:SF2">
    <property type="entry name" value="SULFIDE:QUINONE OXIDOREDUCTASE, MITOCHONDRIAL"/>
    <property type="match status" value="1"/>
</dbReference>
<dbReference type="Pfam" id="PF04273">
    <property type="entry name" value="BLH_phosphatase"/>
    <property type="match status" value="1"/>
</dbReference>
<sequence>MQIRKLTPFLHVSPQISEADLGVLAAQGFKSVVNNRPDGEGEGQPTSEALAAAAARLGLAYRHLPVISGRVTDEDVAAFAKELSELKGPVLAFCRTGTRSTTLWALSEAWHLDPDAILRTAAEAGYDLAALRPRLEASSRAAEPVSARVGGEVRERYGVVFDVVVVGGGAGGLATAASLLKRRPGLGIAVIEPREAHYYQPGWTLVGGGVFRRADTERPMAQVMPKGVKWVKTAVAGFEPEHNQVVLEDGERLGYRCLVVSPGIELNWAGVEGLRETLGKNGVTSNYLFEMAPYTWELVQSLRGGGRALFTQPPMPIKCAGAPQKAMYLACDHWLRRGVLPGIEVEFLTAGAVLFGVKDYVPALMAYVEKYGTKLAFTTNLKAVDGPARKAWFEVKGADGAVSIVERSFDMLHVCPPQRAPRFVRESPLADAAGWVEVGPETLQHVRFGNIFGLGDACSAPNAKTAAAVRKQAPVVATNVLAILDGEAPRAIYDGYGSCPLTVERGKIGLAEFGYGGKLLPTFPFLDGTRPSRLAWLLKEKLLPTIYFELMLKGHEWLAGPQLLPHAPGTHEAQAACAFDPSRPPGVSAR</sequence>